<dbReference type="GO" id="GO:0003824">
    <property type="term" value="F:catalytic activity"/>
    <property type="evidence" value="ECO:0007669"/>
    <property type="project" value="InterPro"/>
</dbReference>
<name>A0A644ZPT4_9ZZZZ</name>
<dbReference type="InterPro" id="IPR013670">
    <property type="entry name" value="EcoEI_R_C_dom"/>
</dbReference>
<protein>
    <recommendedName>
        <fullName evidence="1">EcoEI R protein C-terminal domain-containing protein</fullName>
    </recommendedName>
</protein>
<dbReference type="Pfam" id="PF08463">
    <property type="entry name" value="EcoEI_R_C"/>
    <property type="match status" value="1"/>
</dbReference>
<dbReference type="GO" id="GO:0003677">
    <property type="term" value="F:DNA binding"/>
    <property type="evidence" value="ECO:0007669"/>
    <property type="project" value="InterPro"/>
</dbReference>
<dbReference type="AlphaFoldDB" id="A0A644ZPT4"/>
<evidence type="ECO:0000259" key="1">
    <source>
        <dbReference type="Pfam" id="PF08463"/>
    </source>
</evidence>
<dbReference type="EMBL" id="VSSQ01009524">
    <property type="protein sequence ID" value="MPM41881.1"/>
    <property type="molecule type" value="Genomic_DNA"/>
</dbReference>
<sequence length="115" mass="13377">MLEELQEQIGQEFDPFDLVCHIAYDQPPLTRRERANKVKKRNYFAKYGEQAQAVLTALLEKYADTGVADLESMDVLKVNPINQFGNPMFIVNRIFKGKKDFEQALRELEYELYAA</sequence>
<comment type="caution">
    <text evidence="2">The sequence shown here is derived from an EMBL/GenBank/DDBJ whole genome shotgun (WGS) entry which is preliminary data.</text>
</comment>
<dbReference type="GO" id="GO:0006304">
    <property type="term" value="P:DNA modification"/>
    <property type="evidence" value="ECO:0007669"/>
    <property type="project" value="InterPro"/>
</dbReference>
<accession>A0A644ZPT4</accession>
<evidence type="ECO:0000313" key="2">
    <source>
        <dbReference type="EMBL" id="MPM41881.1"/>
    </source>
</evidence>
<gene>
    <name evidence="2" type="ORF">SDC9_88541</name>
</gene>
<proteinExistence type="predicted"/>
<reference evidence="2" key="1">
    <citation type="submission" date="2019-08" db="EMBL/GenBank/DDBJ databases">
        <authorList>
            <person name="Kucharzyk K."/>
            <person name="Murdoch R.W."/>
            <person name="Higgins S."/>
            <person name="Loffler F."/>
        </authorList>
    </citation>
    <scope>NUCLEOTIDE SEQUENCE</scope>
</reference>
<feature type="domain" description="EcoEI R protein C-terminal" evidence="1">
    <location>
        <begin position="2"/>
        <end position="113"/>
    </location>
</feature>
<organism evidence="2">
    <name type="scientific">bioreactor metagenome</name>
    <dbReference type="NCBI Taxonomy" id="1076179"/>
    <lineage>
        <taxon>unclassified sequences</taxon>
        <taxon>metagenomes</taxon>
        <taxon>ecological metagenomes</taxon>
    </lineage>
</organism>